<keyword evidence="2" id="KW-0472">Membrane</keyword>
<feature type="region of interest" description="Disordered" evidence="1">
    <location>
        <begin position="277"/>
        <end position="301"/>
    </location>
</feature>
<dbReference type="AlphaFoldDB" id="A0A550CEC1"/>
<evidence type="ECO:0000256" key="1">
    <source>
        <dbReference type="SAM" id="MobiDB-lite"/>
    </source>
</evidence>
<dbReference type="STRING" id="97359.A0A550CEC1"/>
<sequence>MDHIGGPSYEQQKAAPPRTFTRAAPNTLSVPTDPQPPPKPPRTRQRADPATETRPATALSPFSAEYRFARHEELSMASDSTAPTKPFPGLRKTARRGPPPVPYLREEQRYCTRCRIVKPYRAHIVERFFFNFCEAAWAFTTYTFATLVGFVASHADIDIDAQIIVIIALSALFMSFTAALVIAHARQIMIGQTTVELMHIRGLKERDSAMLARVFSLWEMGAKKRTRARWDAEWGSPDREGNLWWQGSTRAEWVSVMGESWIGWIFPIGRGPSNGMDYVPNPRFDSEGRPRPREQWPEELR</sequence>
<feature type="region of interest" description="Disordered" evidence="1">
    <location>
        <begin position="75"/>
        <end position="101"/>
    </location>
</feature>
<accession>A0A550CEC1</accession>
<evidence type="ECO:0000313" key="4">
    <source>
        <dbReference type="Proteomes" id="UP000320762"/>
    </source>
</evidence>
<reference evidence="3 4" key="1">
    <citation type="journal article" date="2019" name="New Phytol.">
        <title>Comparative genomics reveals unique wood-decay strategies and fruiting body development in the Schizophyllaceae.</title>
        <authorList>
            <person name="Almasi E."/>
            <person name="Sahu N."/>
            <person name="Krizsan K."/>
            <person name="Balint B."/>
            <person name="Kovacs G.M."/>
            <person name="Kiss B."/>
            <person name="Cseklye J."/>
            <person name="Drula E."/>
            <person name="Henrissat B."/>
            <person name="Nagy I."/>
            <person name="Chovatia M."/>
            <person name="Adam C."/>
            <person name="LaButti K."/>
            <person name="Lipzen A."/>
            <person name="Riley R."/>
            <person name="Grigoriev I.V."/>
            <person name="Nagy L.G."/>
        </authorList>
    </citation>
    <scope>NUCLEOTIDE SEQUENCE [LARGE SCALE GENOMIC DNA]</scope>
    <source>
        <strain evidence="3 4">NL-1724</strain>
    </source>
</reference>
<evidence type="ECO:0000256" key="2">
    <source>
        <dbReference type="SAM" id="Phobius"/>
    </source>
</evidence>
<dbReference type="Proteomes" id="UP000320762">
    <property type="component" value="Unassembled WGS sequence"/>
</dbReference>
<feature type="transmembrane region" description="Helical" evidence="2">
    <location>
        <begin position="128"/>
        <end position="151"/>
    </location>
</feature>
<feature type="compositionally biased region" description="Basic and acidic residues" evidence="1">
    <location>
        <begin position="284"/>
        <end position="301"/>
    </location>
</feature>
<dbReference type="OrthoDB" id="1436450at2759"/>
<evidence type="ECO:0008006" key="5">
    <source>
        <dbReference type="Google" id="ProtNLM"/>
    </source>
</evidence>
<comment type="caution">
    <text evidence="3">The sequence shown here is derived from an EMBL/GenBank/DDBJ whole genome shotgun (WGS) entry which is preliminary data.</text>
</comment>
<keyword evidence="2" id="KW-0812">Transmembrane</keyword>
<gene>
    <name evidence="3" type="ORF">BD626DRAFT_495631</name>
</gene>
<protein>
    <recommendedName>
        <fullName evidence="5">Palmitoyltransferase</fullName>
    </recommendedName>
</protein>
<feature type="region of interest" description="Disordered" evidence="1">
    <location>
        <begin position="1"/>
        <end position="56"/>
    </location>
</feature>
<feature type="transmembrane region" description="Helical" evidence="2">
    <location>
        <begin position="163"/>
        <end position="183"/>
    </location>
</feature>
<evidence type="ECO:0000313" key="3">
    <source>
        <dbReference type="EMBL" id="TRM63137.1"/>
    </source>
</evidence>
<feature type="compositionally biased region" description="Low complexity" evidence="1">
    <location>
        <begin position="14"/>
        <end position="25"/>
    </location>
</feature>
<dbReference type="EMBL" id="VDMD01000010">
    <property type="protein sequence ID" value="TRM63137.1"/>
    <property type="molecule type" value="Genomic_DNA"/>
</dbReference>
<proteinExistence type="predicted"/>
<keyword evidence="4" id="KW-1185">Reference proteome</keyword>
<organism evidence="3 4">
    <name type="scientific">Schizophyllum amplum</name>
    <dbReference type="NCBI Taxonomy" id="97359"/>
    <lineage>
        <taxon>Eukaryota</taxon>
        <taxon>Fungi</taxon>
        <taxon>Dikarya</taxon>
        <taxon>Basidiomycota</taxon>
        <taxon>Agaricomycotina</taxon>
        <taxon>Agaricomycetes</taxon>
        <taxon>Agaricomycetidae</taxon>
        <taxon>Agaricales</taxon>
        <taxon>Schizophyllaceae</taxon>
        <taxon>Schizophyllum</taxon>
    </lineage>
</organism>
<keyword evidence="2" id="KW-1133">Transmembrane helix</keyword>
<name>A0A550CEC1_9AGAR</name>